<protein>
    <submittedName>
        <fullName evidence="1">Uncharacterized protein</fullName>
    </submittedName>
</protein>
<organism evidence="1 2">
    <name type="scientific">Boletus edulis BED1</name>
    <dbReference type="NCBI Taxonomy" id="1328754"/>
    <lineage>
        <taxon>Eukaryota</taxon>
        <taxon>Fungi</taxon>
        <taxon>Dikarya</taxon>
        <taxon>Basidiomycota</taxon>
        <taxon>Agaricomycotina</taxon>
        <taxon>Agaricomycetes</taxon>
        <taxon>Agaricomycetidae</taxon>
        <taxon>Boletales</taxon>
        <taxon>Boletineae</taxon>
        <taxon>Boletaceae</taxon>
        <taxon>Boletoideae</taxon>
        <taxon>Boletus</taxon>
    </lineage>
</organism>
<dbReference type="Proteomes" id="UP001194468">
    <property type="component" value="Unassembled WGS sequence"/>
</dbReference>
<gene>
    <name evidence="1" type="ORF">L210DRAFT_2303232</name>
</gene>
<dbReference type="AlphaFoldDB" id="A0AAD4BSA1"/>
<reference evidence="1" key="2">
    <citation type="journal article" date="2020" name="Nat. Commun.">
        <title>Large-scale genome sequencing of mycorrhizal fungi provides insights into the early evolution of symbiotic traits.</title>
        <authorList>
            <person name="Miyauchi S."/>
            <person name="Kiss E."/>
            <person name="Kuo A."/>
            <person name="Drula E."/>
            <person name="Kohler A."/>
            <person name="Sanchez-Garcia M."/>
            <person name="Morin E."/>
            <person name="Andreopoulos B."/>
            <person name="Barry K.W."/>
            <person name="Bonito G."/>
            <person name="Buee M."/>
            <person name="Carver A."/>
            <person name="Chen C."/>
            <person name="Cichocki N."/>
            <person name="Clum A."/>
            <person name="Culley D."/>
            <person name="Crous P.W."/>
            <person name="Fauchery L."/>
            <person name="Girlanda M."/>
            <person name="Hayes R.D."/>
            <person name="Keri Z."/>
            <person name="LaButti K."/>
            <person name="Lipzen A."/>
            <person name="Lombard V."/>
            <person name="Magnuson J."/>
            <person name="Maillard F."/>
            <person name="Murat C."/>
            <person name="Nolan M."/>
            <person name="Ohm R.A."/>
            <person name="Pangilinan J."/>
            <person name="Pereira M.F."/>
            <person name="Perotto S."/>
            <person name="Peter M."/>
            <person name="Pfister S."/>
            <person name="Riley R."/>
            <person name="Sitrit Y."/>
            <person name="Stielow J.B."/>
            <person name="Szollosi G."/>
            <person name="Zifcakova L."/>
            <person name="Stursova M."/>
            <person name="Spatafora J.W."/>
            <person name="Tedersoo L."/>
            <person name="Vaario L.M."/>
            <person name="Yamada A."/>
            <person name="Yan M."/>
            <person name="Wang P."/>
            <person name="Xu J."/>
            <person name="Bruns T."/>
            <person name="Baldrian P."/>
            <person name="Vilgalys R."/>
            <person name="Dunand C."/>
            <person name="Henrissat B."/>
            <person name="Grigoriev I.V."/>
            <person name="Hibbett D."/>
            <person name="Nagy L.G."/>
            <person name="Martin F.M."/>
        </authorList>
    </citation>
    <scope>NUCLEOTIDE SEQUENCE</scope>
    <source>
        <strain evidence="1">BED1</strain>
    </source>
</reference>
<accession>A0AAD4BSA1</accession>
<sequence length="105" mass="11100">MTCGACQSIHSVTVTHAEESFGELSTGNRSLIESQSKDQAVGTLVIFLAEVVMLPLPGDRSTISLGHALSPFFNPCGSLSRCTELSTSSARMLSKYLDSLNASTC</sequence>
<name>A0AAD4BSA1_BOLED</name>
<comment type="caution">
    <text evidence="1">The sequence shown here is derived from an EMBL/GenBank/DDBJ whole genome shotgun (WGS) entry which is preliminary data.</text>
</comment>
<keyword evidence="2" id="KW-1185">Reference proteome</keyword>
<reference evidence="1" key="1">
    <citation type="submission" date="2019-10" db="EMBL/GenBank/DDBJ databases">
        <authorList>
            <consortium name="DOE Joint Genome Institute"/>
            <person name="Kuo A."/>
            <person name="Miyauchi S."/>
            <person name="Kiss E."/>
            <person name="Drula E."/>
            <person name="Kohler A."/>
            <person name="Sanchez-Garcia M."/>
            <person name="Andreopoulos B."/>
            <person name="Barry K.W."/>
            <person name="Bonito G."/>
            <person name="Buee M."/>
            <person name="Carver A."/>
            <person name="Chen C."/>
            <person name="Cichocki N."/>
            <person name="Clum A."/>
            <person name="Culley D."/>
            <person name="Crous P.W."/>
            <person name="Fauchery L."/>
            <person name="Girlanda M."/>
            <person name="Hayes R."/>
            <person name="Keri Z."/>
            <person name="LaButti K."/>
            <person name="Lipzen A."/>
            <person name="Lombard V."/>
            <person name="Magnuson J."/>
            <person name="Maillard F."/>
            <person name="Morin E."/>
            <person name="Murat C."/>
            <person name="Nolan M."/>
            <person name="Ohm R."/>
            <person name="Pangilinan J."/>
            <person name="Pereira M."/>
            <person name="Perotto S."/>
            <person name="Peter M."/>
            <person name="Riley R."/>
            <person name="Sitrit Y."/>
            <person name="Stielow B."/>
            <person name="Szollosi G."/>
            <person name="Zifcakova L."/>
            <person name="Stursova M."/>
            <person name="Spatafora J.W."/>
            <person name="Tedersoo L."/>
            <person name="Vaario L.-M."/>
            <person name="Yamada A."/>
            <person name="Yan M."/>
            <person name="Wang P."/>
            <person name="Xu J."/>
            <person name="Bruns T."/>
            <person name="Baldrian P."/>
            <person name="Vilgalys R."/>
            <person name="Henrissat B."/>
            <person name="Grigoriev I.V."/>
            <person name="Hibbett D."/>
            <person name="Nagy L.G."/>
            <person name="Martin F.M."/>
        </authorList>
    </citation>
    <scope>NUCLEOTIDE SEQUENCE</scope>
    <source>
        <strain evidence="1">BED1</strain>
    </source>
</reference>
<evidence type="ECO:0000313" key="2">
    <source>
        <dbReference type="Proteomes" id="UP001194468"/>
    </source>
</evidence>
<proteinExistence type="predicted"/>
<dbReference type="EMBL" id="WHUW01000017">
    <property type="protein sequence ID" value="KAF8438065.1"/>
    <property type="molecule type" value="Genomic_DNA"/>
</dbReference>
<evidence type="ECO:0000313" key="1">
    <source>
        <dbReference type="EMBL" id="KAF8438065.1"/>
    </source>
</evidence>